<dbReference type="AlphaFoldDB" id="A0A2J0LF38"/>
<gene>
    <name evidence="2" type="ORF">COW11_03165</name>
</gene>
<accession>A0A2J0LF38</accession>
<feature type="non-terminal residue" evidence="2">
    <location>
        <position position="1"/>
    </location>
</feature>
<name>A0A2J0LF38_9BACT</name>
<keyword evidence="1" id="KW-0812">Transmembrane</keyword>
<organism evidence="2 3">
    <name type="scientific">Candidatus Taenaricola geysiri</name>
    <dbReference type="NCBI Taxonomy" id="1974752"/>
    <lineage>
        <taxon>Bacteria</taxon>
        <taxon>Pseudomonadati</taxon>
        <taxon>Candidatus Omnitrophota</taxon>
        <taxon>Candidatus Taenaricola</taxon>
    </lineage>
</organism>
<keyword evidence="1" id="KW-1133">Transmembrane helix</keyword>
<feature type="transmembrane region" description="Helical" evidence="1">
    <location>
        <begin position="57"/>
        <end position="85"/>
    </location>
</feature>
<dbReference type="Proteomes" id="UP000231267">
    <property type="component" value="Unassembled WGS sequence"/>
</dbReference>
<comment type="caution">
    <text evidence="2">The sequence shown here is derived from an EMBL/GenBank/DDBJ whole genome shotgun (WGS) entry which is preliminary data.</text>
</comment>
<sequence length="139" mass="16090">ARKVNKAPMALINFVSSSINQWTVLVAMIPFIYSFGIGMPACIIFDDHQKTEILLTIIQSYLGFIFLASMDFALFEACGLFILWLAQFLIPGIREEIIWIYGAWAMVETIRLIKNYKKRNAFAVFFKHIKRVVVPNFYK</sequence>
<dbReference type="EMBL" id="PFGP01000073">
    <property type="protein sequence ID" value="PIW66468.1"/>
    <property type="molecule type" value="Genomic_DNA"/>
</dbReference>
<feature type="transmembrane region" description="Helical" evidence="1">
    <location>
        <begin position="22"/>
        <end position="45"/>
    </location>
</feature>
<protein>
    <submittedName>
        <fullName evidence="2">Uncharacterized protein</fullName>
    </submittedName>
</protein>
<keyword evidence="1" id="KW-0472">Membrane</keyword>
<evidence type="ECO:0000313" key="3">
    <source>
        <dbReference type="Proteomes" id="UP000231267"/>
    </source>
</evidence>
<reference evidence="2 3" key="1">
    <citation type="submission" date="2017-09" db="EMBL/GenBank/DDBJ databases">
        <title>Depth-based differentiation of microbial function through sediment-hosted aquifers and enrichment of novel symbionts in the deep terrestrial subsurface.</title>
        <authorList>
            <person name="Probst A.J."/>
            <person name="Ladd B."/>
            <person name="Jarett J.K."/>
            <person name="Geller-Mcgrath D.E."/>
            <person name="Sieber C.M."/>
            <person name="Emerson J.B."/>
            <person name="Anantharaman K."/>
            <person name="Thomas B.C."/>
            <person name="Malmstrom R."/>
            <person name="Stieglmeier M."/>
            <person name="Klingl A."/>
            <person name="Woyke T."/>
            <person name="Ryan C.M."/>
            <person name="Banfield J.F."/>
        </authorList>
    </citation>
    <scope>NUCLEOTIDE SEQUENCE [LARGE SCALE GENOMIC DNA]</scope>
    <source>
        <strain evidence="2">CG12_big_fil_rev_8_21_14_0_65_43_15</strain>
    </source>
</reference>
<evidence type="ECO:0000256" key="1">
    <source>
        <dbReference type="SAM" id="Phobius"/>
    </source>
</evidence>
<proteinExistence type="predicted"/>
<evidence type="ECO:0000313" key="2">
    <source>
        <dbReference type="EMBL" id="PIW66468.1"/>
    </source>
</evidence>